<dbReference type="InterPro" id="IPR027417">
    <property type="entry name" value="P-loop_NTPase"/>
</dbReference>
<dbReference type="GO" id="GO:0004849">
    <property type="term" value="F:uridine kinase activity"/>
    <property type="evidence" value="ECO:0007669"/>
    <property type="project" value="UniProtKB-EC"/>
</dbReference>
<dbReference type="Proteomes" id="UP000000603">
    <property type="component" value="Chromosome"/>
</dbReference>
<dbReference type="AlphaFoldDB" id="Q6A710"/>
<sequence length="217" mass="23787">MSYGFSARAESAYVPYAFPIDSAAVARTIILLAGPSGSGKSHLTHMADLPELRLDDFYRDHDEPGLPVVRDMVDWDDVASWNLPVAVEALGELATTGHTVVPCYDISRSRADGNHVVEVGDAPAVIAEGIFAPDLLEPCLQAGLNVLPIWLDQPRWLNFARRLVRDLRQHRKSPPVLVRRGLALRRAEPALRSRAIVMGFQPMSMRRASATVAALMG</sequence>
<dbReference type="EC" id="2.7.1.48" evidence="1"/>
<organism evidence="1 2">
    <name type="scientific">Cutibacterium acnes (strain DSM 16379 / KPA171202)</name>
    <name type="common">Propionibacterium acnes</name>
    <dbReference type="NCBI Taxonomy" id="267747"/>
    <lineage>
        <taxon>Bacteria</taxon>
        <taxon>Bacillati</taxon>
        <taxon>Actinomycetota</taxon>
        <taxon>Actinomycetes</taxon>
        <taxon>Propionibacteriales</taxon>
        <taxon>Propionibacteriaceae</taxon>
        <taxon>Cutibacterium</taxon>
    </lineage>
</organism>
<dbReference type="RefSeq" id="WP_002532013.1">
    <property type="nucleotide sequence ID" value="NC_006085.1"/>
</dbReference>
<dbReference type="HOGENOM" id="CLU_080170_1_0_11"/>
<dbReference type="EnsemblBacteria" id="AAT83454">
    <property type="protein sequence ID" value="AAT83454"/>
    <property type="gene ID" value="PPA1725"/>
</dbReference>
<keyword evidence="1" id="KW-0808">Transferase</keyword>
<accession>Q6A710</accession>
<proteinExistence type="predicted"/>
<evidence type="ECO:0000313" key="2">
    <source>
        <dbReference type="Proteomes" id="UP000000603"/>
    </source>
</evidence>
<dbReference type="Gene3D" id="3.40.50.300">
    <property type="entry name" value="P-loop containing nucleotide triphosphate hydrolases"/>
    <property type="match status" value="1"/>
</dbReference>
<gene>
    <name evidence="1" type="ordered locus">PPA1725</name>
</gene>
<dbReference type="KEGG" id="pac:PPA1725"/>
<evidence type="ECO:0000313" key="1">
    <source>
        <dbReference type="EMBL" id="AAT83454.1"/>
    </source>
</evidence>
<dbReference type="SUPFAM" id="SSF52540">
    <property type="entry name" value="P-loop containing nucleoside triphosphate hydrolases"/>
    <property type="match status" value="1"/>
</dbReference>
<keyword evidence="1" id="KW-0418">Kinase</keyword>
<reference evidence="1 2" key="1">
    <citation type="journal article" date="2004" name="Science">
        <title>The complete genome sequence of Propionibacterium acnes, a commensal of human skin.</title>
        <authorList>
            <person name="Bruggemann H."/>
            <person name="Henne A."/>
            <person name="Hoster F."/>
            <person name="Liesegang H."/>
            <person name="Wiezer A."/>
            <person name="Strittmatter A."/>
            <person name="Hujer S."/>
            <person name="Durre P."/>
            <person name="Gottschalk G."/>
        </authorList>
    </citation>
    <scope>NUCLEOTIDE SEQUENCE [LARGE SCALE GENOMIC DNA]</scope>
    <source>
        <strain evidence="2">DSM 16379 / KPA171202</strain>
    </source>
</reference>
<name>Q6A710_CUTAK</name>
<dbReference type="EMBL" id="AE017283">
    <property type="protein sequence ID" value="AAT83454.1"/>
    <property type="molecule type" value="Genomic_DNA"/>
</dbReference>
<protein>
    <submittedName>
        <fullName evidence="1">Uridine kinase</fullName>
        <ecNumber evidence="1">2.7.1.48</ecNumber>
    </submittedName>
</protein>
<dbReference type="eggNOG" id="COG0572">
    <property type="taxonomic scope" value="Bacteria"/>
</dbReference>